<dbReference type="EMBL" id="AOHZ01000014">
    <property type="protein sequence ID" value="ELY61227.1"/>
    <property type="molecule type" value="Genomic_DNA"/>
</dbReference>
<protein>
    <submittedName>
        <fullName evidence="1">Outer membrane lipoprotein-sorting protein-like protein</fullName>
    </submittedName>
</protein>
<dbReference type="STRING" id="1227499.C493_02898"/>
<dbReference type="RefSeq" id="WP_007257890.1">
    <property type="nucleotide sequence ID" value="NZ_AOHZ01000014.1"/>
</dbReference>
<dbReference type="InterPro" id="IPR052944">
    <property type="entry name" value="Sporulation_related"/>
</dbReference>
<name>L9XHY9_9EURY</name>
<dbReference type="Gene3D" id="2.50.20.10">
    <property type="entry name" value="Lipoprotein localisation LolA/LolB/LppX"/>
    <property type="match status" value="1"/>
</dbReference>
<sequence length="262" mass="29874">MASRRLAILLGVLVLIGLAGCVAVSPPSNAGDEPDTEALFEHTFVYGDDLEDVTGEMTIEVTGGEESISETVRVYDRPYAHDREEVLETPDPEREGHVFASDPSGAWWYYPEQSLAERHEAAEPFESAEIRSDRAEMAEWQREWYDLEYRATEEIADREAHALEMELREEAIEDGVSVLVGNTEYVYALETVDAPDELTVVERTVWIDDEYGYPLKERQVFELGDGERYELVERFETVEFNSGLEDETFAFEPPENVTIETR</sequence>
<dbReference type="PROSITE" id="PS51257">
    <property type="entry name" value="PROKAR_LIPOPROTEIN"/>
    <property type="match status" value="1"/>
</dbReference>
<dbReference type="InterPro" id="IPR029046">
    <property type="entry name" value="LolA/LolB/LppX"/>
</dbReference>
<organism evidence="1 2">
    <name type="scientific">Natronolimnohabitans innermongolicus JCM 12255</name>
    <dbReference type="NCBI Taxonomy" id="1227499"/>
    <lineage>
        <taxon>Archaea</taxon>
        <taxon>Methanobacteriati</taxon>
        <taxon>Methanobacteriota</taxon>
        <taxon>Stenosarchaea group</taxon>
        <taxon>Halobacteria</taxon>
        <taxon>Halobacteriales</taxon>
        <taxon>Natrialbaceae</taxon>
        <taxon>Natronolimnohabitans</taxon>
    </lineage>
</organism>
<dbReference type="OrthoDB" id="137725at2157"/>
<proteinExistence type="predicted"/>
<comment type="caution">
    <text evidence="1">The sequence shown here is derived from an EMBL/GenBank/DDBJ whole genome shotgun (WGS) entry which is preliminary data.</text>
</comment>
<reference evidence="1 2" key="1">
    <citation type="journal article" date="2014" name="PLoS Genet.">
        <title>Phylogenetically driven sequencing of extremely halophilic archaea reveals strategies for static and dynamic osmo-response.</title>
        <authorList>
            <person name="Becker E.A."/>
            <person name="Seitzer P.M."/>
            <person name="Tritt A."/>
            <person name="Larsen D."/>
            <person name="Krusor M."/>
            <person name="Yao A.I."/>
            <person name="Wu D."/>
            <person name="Madern D."/>
            <person name="Eisen J.A."/>
            <person name="Darling A.E."/>
            <person name="Facciotti M.T."/>
        </authorList>
    </citation>
    <scope>NUCLEOTIDE SEQUENCE [LARGE SCALE GENOMIC DNA]</scope>
    <source>
        <strain evidence="1 2">JCM 12255</strain>
    </source>
</reference>
<dbReference type="AlphaFoldDB" id="L9XHY9"/>
<dbReference type="PANTHER" id="PTHR37507">
    <property type="entry name" value="SPORULATION PROTEIN YDCC"/>
    <property type="match status" value="1"/>
</dbReference>
<dbReference type="SUPFAM" id="SSF89392">
    <property type="entry name" value="Prokaryotic lipoproteins and lipoprotein localization factors"/>
    <property type="match status" value="1"/>
</dbReference>
<accession>L9XHY9</accession>
<keyword evidence="2" id="KW-1185">Reference proteome</keyword>
<gene>
    <name evidence="1" type="ORF">C493_02898</name>
</gene>
<keyword evidence="1" id="KW-0449">Lipoprotein</keyword>
<evidence type="ECO:0000313" key="1">
    <source>
        <dbReference type="EMBL" id="ELY61227.1"/>
    </source>
</evidence>
<dbReference type="eggNOG" id="arCOG02470">
    <property type="taxonomic scope" value="Archaea"/>
</dbReference>
<dbReference type="PANTHER" id="PTHR37507:SF2">
    <property type="entry name" value="SPORULATION PROTEIN YDCC"/>
    <property type="match status" value="1"/>
</dbReference>
<evidence type="ECO:0000313" key="2">
    <source>
        <dbReference type="Proteomes" id="UP000011602"/>
    </source>
</evidence>
<dbReference type="Proteomes" id="UP000011602">
    <property type="component" value="Unassembled WGS sequence"/>
</dbReference>